<dbReference type="AlphaFoldDB" id="A0A6C8GBI2"/>
<dbReference type="EMBL" id="AFYI01000002">
    <property type="protein sequence ID" value="EHB43445.1"/>
    <property type="molecule type" value="Genomic_DNA"/>
</dbReference>
<name>A0A6C8GBI2_SALIN</name>
<evidence type="ECO:0000313" key="1">
    <source>
        <dbReference type="EMBL" id="EHB43445.1"/>
    </source>
</evidence>
<gene>
    <name evidence="1" type="ORF">SEENIN0B_03359</name>
</gene>
<organism evidence="1 2">
    <name type="scientific">Salmonella enterica subsp. enterica serovar Infantis str. SARB27</name>
    <dbReference type="NCBI Taxonomy" id="596155"/>
    <lineage>
        <taxon>Bacteria</taxon>
        <taxon>Pseudomonadati</taxon>
        <taxon>Pseudomonadota</taxon>
        <taxon>Gammaproteobacteria</taxon>
        <taxon>Enterobacterales</taxon>
        <taxon>Enterobacteriaceae</taxon>
        <taxon>Salmonella</taxon>
    </lineage>
</organism>
<sequence length="41" mass="4758">MFVGGKSPYQRNKRRFVYRDGSEPGDILLLCDSQQRNSLII</sequence>
<accession>A0A6C8GBI2</accession>
<dbReference type="Proteomes" id="UP000004564">
    <property type="component" value="Chromosome"/>
</dbReference>
<proteinExistence type="predicted"/>
<protein>
    <submittedName>
        <fullName evidence="1">Uncharacterized protein</fullName>
    </submittedName>
</protein>
<reference evidence="1 2" key="1">
    <citation type="submission" date="2011-09" db="EMBL/GenBank/DDBJ databases">
        <authorList>
            <person name="McClelland M."/>
            <person name="Clifton S."/>
            <person name="Porwollik S."/>
            <person name="Cheng P."/>
            <person name="Wollam A."/>
            <person name="Wang C."/>
            <person name="Pepin K."/>
            <person name="Bhonagiri V."/>
            <person name="Fulton R."/>
            <person name="Fulton L.F."/>
            <person name="Delehaunty K."/>
            <person name="Fronick C."/>
            <person name="O'Laughlin M."/>
            <person name="Godfrey J."/>
            <person name="Waligorski J."/>
            <person name="Appelbaum E."/>
            <person name="Farmer C."/>
            <person name="Strong C."/>
            <person name="Tomlinson C."/>
            <person name="Hou S."/>
            <person name="Minx P."/>
            <person name="Warren W."/>
            <person name="Wilson R.K."/>
        </authorList>
    </citation>
    <scope>NUCLEOTIDE SEQUENCE [LARGE SCALE GENOMIC DNA]</scope>
    <source>
        <strain evidence="2">SARB 27</strain>
    </source>
</reference>
<comment type="caution">
    <text evidence="1">The sequence shown here is derived from an EMBL/GenBank/DDBJ whole genome shotgun (WGS) entry which is preliminary data.</text>
</comment>
<evidence type="ECO:0000313" key="2">
    <source>
        <dbReference type="Proteomes" id="UP000004564"/>
    </source>
</evidence>